<evidence type="ECO:0000313" key="3">
    <source>
        <dbReference type="Proteomes" id="UP000305948"/>
    </source>
</evidence>
<accession>A0A5C3NG99</accession>
<sequence>MGFLRISDNETTQSDTCPDNFFFVLRWKSNTLMGDNRHPPPPLPNVATRSSLRARQPA</sequence>
<keyword evidence="3" id="KW-1185">Reference proteome</keyword>
<protein>
    <submittedName>
        <fullName evidence="2">Uncharacterized protein</fullName>
    </submittedName>
</protein>
<organism evidence="2 3">
    <name type="scientific">Heliocybe sulcata</name>
    <dbReference type="NCBI Taxonomy" id="5364"/>
    <lineage>
        <taxon>Eukaryota</taxon>
        <taxon>Fungi</taxon>
        <taxon>Dikarya</taxon>
        <taxon>Basidiomycota</taxon>
        <taxon>Agaricomycotina</taxon>
        <taxon>Agaricomycetes</taxon>
        <taxon>Gloeophyllales</taxon>
        <taxon>Gloeophyllaceae</taxon>
        <taxon>Heliocybe</taxon>
    </lineage>
</organism>
<feature type="compositionally biased region" description="Polar residues" evidence="1">
    <location>
        <begin position="47"/>
        <end position="58"/>
    </location>
</feature>
<reference evidence="2 3" key="1">
    <citation type="journal article" date="2019" name="Nat. Ecol. Evol.">
        <title>Megaphylogeny resolves global patterns of mushroom evolution.</title>
        <authorList>
            <person name="Varga T."/>
            <person name="Krizsan K."/>
            <person name="Foldi C."/>
            <person name="Dima B."/>
            <person name="Sanchez-Garcia M."/>
            <person name="Sanchez-Ramirez S."/>
            <person name="Szollosi G.J."/>
            <person name="Szarkandi J.G."/>
            <person name="Papp V."/>
            <person name="Albert L."/>
            <person name="Andreopoulos W."/>
            <person name="Angelini C."/>
            <person name="Antonin V."/>
            <person name="Barry K.W."/>
            <person name="Bougher N.L."/>
            <person name="Buchanan P."/>
            <person name="Buyck B."/>
            <person name="Bense V."/>
            <person name="Catcheside P."/>
            <person name="Chovatia M."/>
            <person name="Cooper J."/>
            <person name="Damon W."/>
            <person name="Desjardin D."/>
            <person name="Finy P."/>
            <person name="Geml J."/>
            <person name="Haridas S."/>
            <person name="Hughes K."/>
            <person name="Justo A."/>
            <person name="Karasinski D."/>
            <person name="Kautmanova I."/>
            <person name="Kiss B."/>
            <person name="Kocsube S."/>
            <person name="Kotiranta H."/>
            <person name="LaButti K.M."/>
            <person name="Lechner B.E."/>
            <person name="Liimatainen K."/>
            <person name="Lipzen A."/>
            <person name="Lukacs Z."/>
            <person name="Mihaltcheva S."/>
            <person name="Morgado L.N."/>
            <person name="Niskanen T."/>
            <person name="Noordeloos M.E."/>
            <person name="Ohm R.A."/>
            <person name="Ortiz-Santana B."/>
            <person name="Ovrebo C."/>
            <person name="Racz N."/>
            <person name="Riley R."/>
            <person name="Savchenko A."/>
            <person name="Shiryaev A."/>
            <person name="Soop K."/>
            <person name="Spirin V."/>
            <person name="Szebenyi C."/>
            <person name="Tomsovsky M."/>
            <person name="Tulloss R.E."/>
            <person name="Uehling J."/>
            <person name="Grigoriev I.V."/>
            <person name="Vagvolgyi C."/>
            <person name="Papp T."/>
            <person name="Martin F.M."/>
            <person name="Miettinen O."/>
            <person name="Hibbett D.S."/>
            <person name="Nagy L.G."/>
        </authorList>
    </citation>
    <scope>NUCLEOTIDE SEQUENCE [LARGE SCALE GENOMIC DNA]</scope>
    <source>
        <strain evidence="2 3">OMC1185</strain>
    </source>
</reference>
<gene>
    <name evidence="2" type="ORF">OE88DRAFT_1650436</name>
</gene>
<feature type="region of interest" description="Disordered" evidence="1">
    <location>
        <begin position="33"/>
        <end position="58"/>
    </location>
</feature>
<proteinExistence type="predicted"/>
<dbReference type="EMBL" id="ML213503">
    <property type="protein sequence ID" value="TFK56919.1"/>
    <property type="molecule type" value="Genomic_DNA"/>
</dbReference>
<dbReference type="AlphaFoldDB" id="A0A5C3NG99"/>
<evidence type="ECO:0000313" key="2">
    <source>
        <dbReference type="EMBL" id="TFK56919.1"/>
    </source>
</evidence>
<name>A0A5C3NG99_9AGAM</name>
<dbReference type="Proteomes" id="UP000305948">
    <property type="component" value="Unassembled WGS sequence"/>
</dbReference>
<evidence type="ECO:0000256" key="1">
    <source>
        <dbReference type="SAM" id="MobiDB-lite"/>
    </source>
</evidence>